<proteinExistence type="predicted"/>
<accession>A0A9N9AQC4</accession>
<dbReference type="GO" id="GO:0006629">
    <property type="term" value="P:lipid metabolic process"/>
    <property type="evidence" value="ECO:0007669"/>
    <property type="project" value="InterPro"/>
</dbReference>
<protein>
    <submittedName>
        <fullName evidence="3">7550_t:CDS:1</fullName>
    </submittedName>
</protein>
<sequence>MSRSLHFVEIFFIIFFVTSAVYGKKYRQPQPLCVGHRGYPVEYPENTILSLRQALLLGADALESDVRLTSDGQVIMLHDLQLETTTNGTGLVSERKWYGYIEYLRTTKGGQPIPRFQDVLELLKKENRGVFVLVDIKDDNPLEIIPALAEIINSYSPYDFSSQLYFGLWDIAFLPITRKHLPNIPISHIGSDLEIARRDWFDQVENYNLEYEFVKKDNTGFVNDLKKKGRSLFVWTVNEEEDIIDTFQVHRKIDAE</sequence>
<dbReference type="PANTHER" id="PTHR43805:SF1">
    <property type="entry name" value="GP-PDE DOMAIN-CONTAINING PROTEIN"/>
    <property type="match status" value="1"/>
</dbReference>
<feature type="signal peptide" evidence="1">
    <location>
        <begin position="1"/>
        <end position="23"/>
    </location>
</feature>
<evidence type="ECO:0000256" key="1">
    <source>
        <dbReference type="SAM" id="SignalP"/>
    </source>
</evidence>
<name>A0A9N9AQC4_9GLOM</name>
<dbReference type="PROSITE" id="PS51704">
    <property type="entry name" value="GP_PDE"/>
    <property type="match status" value="1"/>
</dbReference>
<dbReference type="Proteomes" id="UP000789508">
    <property type="component" value="Unassembled WGS sequence"/>
</dbReference>
<evidence type="ECO:0000313" key="4">
    <source>
        <dbReference type="Proteomes" id="UP000789508"/>
    </source>
</evidence>
<gene>
    <name evidence="3" type="ORF">ALEPTO_LOCUS5304</name>
</gene>
<keyword evidence="1" id="KW-0732">Signal</keyword>
<feature type="chain" id="PRO_5040296633" evidence="1">
    <location>
        <begin position="24"/>
        <end position="256"/>
    </location>
</feature>
<dbReference type="InterPro" id="IPR030395">
    <property type="entry name" value="GP_PDE_dom"/>
</dbReference>
<reference evidence="3" key="1">
    <citation type="submission" date="2021-06" db="EMBL/GenBank/DDBJ databases">
        <authorList>
            <person name="Kallberg Y."/>
            <person name="Tangrot J."/>
            <person name="Rosling A."/>
        </authorList>
    </citation>
    <scope>NUCLEOTIDE SEQUENCE</scope>
    <source>
        <strain evidence="3">FL130A</strain>
    </source>
</reference>
<dbReference type="OrthoDB" id="1470350at2759"/>
<dbReference type="AlphaFoldDB" id="A0A9N9AQC4"/>
<dbReference type="EMBL" id="CAJVPS010001459">
    <property type="protein sequence ID" value="CAG8538813.1"/>
    <property type="molecule type" value="Genomic_DNA"/>
</dbReference>
<dbReference type="PANTHER" id="PTHR43805">
    <property type="entry name" value="GLYCEROPHOSPHORYL DIESTER PHOSPHODIESTERASE"/>
    <property type="match status" value="1"/>
</dbReference>
<comment type="caution">
    <text evidence="3">The sequence shown here is derived from an EMBL/GenBank/DDBJ whole genome shotgun (WGS) entry which is preliminary data.</text>
</comment>
<dbReference type="InterPro" id="IPR017946">
    <property type="entry name" value="PLC-like_Pdiesterase_TIM-brl"/>
</dbReference>
<keyword evidence="4" id="KW-1185">Reference proteome</keyword>
<evidence type="ECO:0000259" key="2">
    <source>
        <dbReference type="PROSITE" id="PS51704"/>
    </source>
</evidence>
<dbReference type="Pfam" id="PF03009">
    <property type="entry name" value="GDPD"/>
    <property type="match status" value="1"/>
</dbReference>
<dbReference type="GO" id="GO:0008081">
    <property type="term" value="F:phosphoric diester hydrolase activity"/>
    <property type="evidence" value="ECO:0007669"/>
    <property type="project" value="InterPro"/>
</dbReference>
<evidence type="ECO:0000313" key="3">
    <source>
        <dbReference type="EMBL" id="CAG8538813.1"/>
    </source>
</evidence>
<dbReference type="Gene3D" id="3.20.20.190">
    <property type="entry name" value="Phosphatidylinositol (PI) phosphodiesterase"/>
    <property type="match status" value="1"/>
</dbReference>
<organism evidence="3 4">
    <name type="scientific">Ambispora leptoticha</name>
    <dbReference type="NCBI Taxonomy" id="144679"/>
    <lineage>
        <taxon>Eukaryota</taxon>
        <taxon>Fungi</taxon>
        <taxon>Fungi incertae sedis</taxon>
        <taxon>Mucoromycota</taxon>
        <taxon>Glomeromycotina</taxon>
        <taxon>Glomeromycetes</taxon>
        <taxon>Archaeosporales</taxon>
        <taxon>Ambisporaceae</taxon>
        <taxon>Ambispora</taxon>
    </lineage>
</organism>
<dbReference type="SUPFAM" id="SSF51695">
    <property type="entry name" value="PLC-like phosphodiesterases"/>
    <property type="match status" value="1"/>
</dbReference>
<feature type="domain" description="GP-PDE" evidence="2">
    <location>
        <begin position="31"/>
        <end position="256"/>
    </location>
</feature>